<sequence length="214" mass="25243">TVCVKNVSDAEQMLVQATVTASDKHWQGDENFIRNQREYIVLYRKNREEIGKRRKHMYSVYTNGTHEVDYRLTIGVQSINVSIDSDDHTVLVIVQEKEFRVNAPYLAQWSDYFRAYFNADMKEKKEGRYPVKDQNISADDFEELLMVILPCDRPITARNYKMLLRLASRFEMPQLTRRIERFLLDFERNGLTRSAVFRVATDQYNLPLIQAMSV</sequence>
<evidence type="ECO:0000313" key="3">
    <source>
        <dbReference type="Proteomes" id="UP001328107"/>
    </source>
</evidence>
<protein>
    <recommendedName>
        <fullName evidence="1">BTB domain-containing protein</fullName>
    </recommendedName>
</protein>
<gene>
    <name evidence="2" type="ORF">PMAYCL1PPCAC_28107</name>
</gene>
<evidence type="ECO:0000313" key="2">
    <source>
        <dbReference type="EMBL" id="GMR57912.1"/>
    </source>
</evidence>
<dbReference type="SUPFAM" id="SSF54695">
    <property type="entry name" value="POZ domain"/>
    <property type="match status" value="1"/>
</dbReference>
<comment type="caution">
    <text evidence="2">The sequence shown here is derived from an EMBL/GenBank/DDBJ whole genome shotgun (WGS) entry which is preliminary data.</text>
</comment>
<proteinExistence type="predicted"/>
<feature type="non-terminal residue" evidence="2">
    <location>
        <position position="1"/>
    </location>
</feature>
<organism evidence="2 3">
    <name type="scientific">Pristionchus mayeri</name>
    <dbReference type="NCBI Taxonomy" id="1317129"/>
    <lineage>
        <taxon>Eukaryota</taxon>
        <taxon>Metazoa</taxon>
        <taxon>Ecdysozoa</taxon>
        <taxon>Nematoda</taxon>
        <taxon>Chromadorea</taxon>
        <taxon>Rhabditida</taxon>
        <taxon>Rhabditina</taxon>
        <taxon>Diplogasteromorpha</taxon>
        <taxon>Diplogasteroidea</taxon>
        <taxon>Neodiplogasteridae</taxon>
        <taxon>Pristionchus</taxon>
    </lineage>
</organism>
<dbReference type="PROSITE" id="PS50097">
    <property type="entry name" value="BTB"/>
    <property type="match status" value="1"/>
</dbReference>
<feature type="domain" description="BTB" evidence="1">
    <location>
        <begin position="88"/>
        <end position="157"/>
    </location>
</feature>
<dbReference type="Gene3D" id="3.30.710.10">
    <property type="entry name" value="Potassium Channel Kv1.1, Chain A"/>
    <property type="match status" value="1"/>
</dbReference>
<dbReference type="PANTHER" id="PTHR22744">
    <property type="entry name" value="HELIX LOOP HELIX PROTEIN 21-RELATED"/>
    <property type="match status" value="1"/>
</dbReference>
<dbReference type="SMART" id="SM00225">
    <property type="entry name" value="BTB"/>
    <property type="match status" value="1"/>
</dbReference>
<dbReference type="EMBL" id="BTRK01000006">
    <property type="protein sequence ID" value="GMR57912.1"/>
    <property type="molecule type" value="Genomic_DNA"/>
</dbReference>
<dbReference type="Proteomes" id="UP001328107">
    <property type="component" value="Unassembled WGS sequence"/>
</dbReference>
<dbReference type="InterPro" id="IPR011333">
    <property type="entry name" value="SKP1/BTB/POZ_sf"/>
</dbReference>
<dbReference type="AlphaFoldDB" id="A0AAN5I9P6"/>
<keyword evidence="3" id="KW-1185">Reference proteome</keyword>
<reference evidence="3" key="1">
    <citation type="submission" date="2022-10" db="EMBL/GenBank/DDBJ databases">
        <title>Genome assembly of Pristionchus species.</title>
        <authorList>
            <person name="Yoshida K."/>
            <person name="Sommer R.J."/>
        </authorList>
    </citation>
    <scope>NUCLEOTIDE SEQUENCE [LARGE SCALE GENOMIC DNA]</scope>
    <source>
        <strain evidence="3">RS5460</strain>
    </source>
</reference>
<dbReference type="PANTHER" id="PTHR22744:SF17">
    <property type="entry name" value="BTB DOMAIN-CONTAINING PROTEIN"/>
    <property type="match status" value="1"/>
</dbReference>
<dbReference type="Pfam" id="PF00651">
    <property type="entry name" value="BTB"/>
    <property type="match status" value="1"/>
</dbReference>
<dbReference type="CDD" id="cd18186">
    <property type="entry name" value="BTB_POZ_ZBTB_KLHL-like"/>
    <property type="match status" value="1"/>
</dbReference>
<accession>A0AAN5I9P6</accession>
<dbReference type="InterPro" id="IPR000210">
    <property type="entry name" value="BTB/POZ_dom"/>
</dbReference>
<evidence type="ECO:0000259" key="1">
    <source>
        <dbReference type="PROSITE" id="PS50097"/>
    </source>
</evidence>
<name>A0AAN5I9P6_9BILA</name>